<dbReference type="AlphaFoldDB" id="A0A812RL19"/>
<feature type="compositionally biased region" description="Basic and acidic residues" evidence="2">
    <location>
        <begin position="51"/>
        <end position="68"/>
    </location>
</feature>
<comment type="caution">
    <text evidence="3">The sequence shown here is derived from an EMBL/GenBank/DDBJ whole genome shotgun (WGS) entry which is preliminary data.</text>
</comment>
<feature type="compositionally biased region" description="Polar residues" evidence="2">
    <location>
        <begin position="222"/>
        <end position="235"/>
    </location>
</feature>
<name>A0A812RL19_9DINO</name>
<feature type="region of interest" description="Disordered" evidence="2">
    <location>
        <begin position="447"/>
        <end position="493"/>
    </location>
</feature>
<gene>
    <name evidence="3" type="ORF">SNAT2548_LOCUS24361</name>
</gene>
<feature type="compositionally biased region" description="Low complexity" evidence="2">
    <location>
        <begin position="450"/>
        <end position="465"/>
    </location>
</feature>
<proteinExistence type="predicted"/>
<dbReference type="OrthoDB" id="443625at2759"/>
<dbReference type="EMBL" id="CAJNDS010002356">
    <property type="protein sequence ID" value="CAE7446902.1"/>
    <property type="molecule type" value="Genomic_DNA"/>
</dbReference>
<keyword evidence="1" id="KW-0175">Coiled coil</keyword>
<dbReference type="Proteomes" id="UP000604046">
    <property type="component" value="Unassembled WGS sequence"/>
</dbReference>
<accession>A0A812RL19</accession>
<reference evidence="3" key="1">
    <citation type="submission" date="2021-02" db="EMBL/GenBank/DDBJ databases">
        <authorList>
            <person name="Dougan E. K."/>
            <person name="Rhodes N."/>
            <person name="Thang M."/>
            <person name="Chan C."/>
        </authorList>
    </citation>
    <scope>NUCLEOTIDE SEQUENCE</scope>
</reference>
<evidence type="ECO:0000256" key="2">
    <source>
        <dbReference type="SAM" id="MobiDB-lite"/>
    </source>
</evidence>
<evidence type="ECO:0000256" key="1">
    <source>
        <dbReference type="SAM" id="Coils"/>
    </source>
</evidence>
<sequence>MADPGVETPGSEPPLWRLQDEADLFWWPLSPSAATSSTAVGSTDQDQVGDFSHDLDQREPREAKHQEAEAAAAAAGAAAAEAAAAAPAIAVEARCKSVKSSKSSLPSGSVTLARARALSQMAMEDLSRPSEARPDASYVQKLREECAAANSRIQANVSSLAKISGACRVLEAQQVDVEDARSRVRHARNIRCADVSVCRRRLELLQDLDWVGASAEGKVPEGTSTLSSEGAPETSQKNLMEALEVEQEALLLMRRELDLLEGDLAAASENLQDLNTCLKKEMAQRRAAVRQDTAAKRTQEGDGVGYMSVGDSWRFWAKRVKAAQAEAQQLCKKASSTIQYTDLECAKAQRSTQEYLTQCSSEQRELRRRFDTQLKDVEFAMSCAEWTLKKPENRSKANSQGEATQAQRSNVLLHELATSQKNLRCLARQCKRDLQILETCRNVTAANVTAARPSSASPARSARSATGSHKGLKRSRSEVLRRRGSGKPEAPEALREELKHLSAEQKQMSKGLRECEYGVDRCAAWASVLSNLEDRVTDVLLRRRR</sequence>
<feature type="region of interest" description="Disordered" evidence="2">
    <location>
        <begin position="216"/>
        <end position="235"/>
    </location>
</feature>
<protein>
    <submittedName>
        <fullName evidence="3">Uncharacterized protein</fullName>
    </submittedName>
</protein>
<feature type="compositionally biased region" description="Low complexity" evidence="2">
    <location>
        <begin position="33"/>
        <end position="43"/>
    </location>
</feature>
<feature type="coiled-coil region" evidence="1">
    <location>
        <begin position="250"/>
        <end position="284"/>
    </location>
</feature>
<keyword evidence="4" id="KW-1185">Reference proteome</keyword>
<organism evidence="3 4">
    <name type="scientific">Symbiodinium natans</name>
    <dbReference type="NCBI Taxonomy" id="878477"/>
    <lineage>
        <taxon>Eukaryota</taxon>
        <taxon>Sar</taxon>
        <taxon>Alveolata</taxon>
        <taxon>Dinophyceae</taxon>
        <taxon>Suessiales</taxon>
        <taxon>Symbiodiniaceae</taxon>
        <taxon>Symbiodinium</taxon>
    </lineage>
</organism>
<feature type="region of interest" description="Disordered" evidence="2">
    <location>
        <begin position="33"/>
        <end position="72"/>
    </location>
</feature>
<evidence type="ECO:0000313" key="4">
    <source>
        <dbReference type="Proteomes" id="UP000604046"/>
    </source>
</evidence>
<evidence type="ECO:0000313" key="3">
    <source>
        <dbReference type="EMBL" id="CAE7446902.1"/>
    </source>
</evidence>